<dbReference type="RefSeq" id="XP_017341716.1">
    <property type="nucleotide sequence ID" value="XM_017486227.3"/>
</dbReference>
<dbReference type="Pfam" id="PF17921">
    <property type="entry name" value="Integrase_H2C2"/>
    <property type="match status" value="1"/>
</dbReference>
<dbReference type="InterPro" id="IPR041588">
    <property type="entry name" value="Integrase_H2C2"/>
</dbReference>
<reference evidence="3" key="2">
    <citation type="submission" date="2025-08" db="UniProtKB">
        <authorList>
            <consortium name="RefSeq"/>
        </authorList>
    </citation>
    <scope>IDENTIFICATION</scope>
    <source>
        <tissue evidence="3">Blood</tissue>
    </source>
</reference>
<feature type="domain" description="Integrase zinc-binding" evidence="1">
    <location>
        <begin position="177"/>
        <end position="227"/>
    </location>
</feature>
<reference evidence="2" key="1">
    <citation type="journal article" date="2016" name="Nat. Commun.">
        <title>The channel catfish genome sequence provides insights into the evolution of scale formation in teleosts.</title>
        <authorList>
            <person name="Liu Z."/>
            <person name="Liu S."/>
            <person name="Yao J."/>
            <person name="Bao L."/>
            <person name="Zhang J."/>
            <person name="Li Y."/>
            <person name="Jiang C."/>
            <person name="Sun L."/>
            <person name="Wang R."/>
            <person name="Zhang Y."/>
            <person name="Zhou T."/>
            <person name="Zeng Q."/>
            <person name="Fu Q."/>
            <person name="Gao S."/>
            <person name="Li N."/>
            <person name="Koren S."/>
            <person name="Jiang Y."/>
            <person name="Zimin A."/>
            <person name="Xu P."/>
            <person name="Phillippy A.M."/>
            <person name="Geng X."/>
            <person name="Song L."/>
            <person name="Sun F."/>
            <person name="Li C."/>
            <person name="Wang X."/>
            <person name="Chen A."/>
            <person name="Jin Y."/>
            <person name="Yuan Z."/>
            <person name="Yang Y."/>
            <person name="Tan S."/>
            <person name="Peatman E."/>
            <person name="Lu J."/>
            <person name="Qin Z."/>
            <person name="Dunham R."/>
            <person name="Li Z."/>
            <person name="Sonstegard T."/>
            <person name="Feng J."/>
            <person name="Danzmann R.G."/>
            <person name="Schroeder S."/>
            <person name="Scheffler B."/>
            <person name="Duke M.V."/>
            <person name="Ballard L."/>
            <person name="Kucuktas H."/>
            <person name="Kaltenboeck L."/>
            <person name="Liu H."/>
            <person name="Armbruster J."/>
            <person name="Xie Y."/>
            <person name="Kirby M.L."/>
            <person name="Tian Y."/>
            <person name="Flanagan M.E."/>
            <person name="Mu W."/>
            <person name="Waldbieser G.C."/>
        </authorList>
    </citation>
    <scope>NUCLEOTIDE SEQUENCE [LARGE SCALE GENOMIC DNA]</scope>
    <source>
        <strain evidence="2">SDA103</strain>
    </source>
</reference>
<dbReference type="Gene3D" id="1.10.340.70">
    <property type="match status" value="1"/>
</dbReference>
<organism evidence="2 3">
    <name type="scientific">Ictalurus punctatus</name>
    <name type="common">Channel catfish</name>
    <name type="synonym">Silurus punctatus</name>
    <dbReference type="NCBI Taxonomy" id="7998"/>
    <lineage>
        <taxon>Eukaryota</taxon>
        <taxon>Metazoa</taxon>
        <taxon>Chordata</taxon>
        <taxon>Craniata</taxon>
        <taxon>Vertebrata</taxon>
        <taxon>Euteleostomi</taxon>
        <taxon>Actinopterygii</taxon>
        <taxon>Neopterygii</taxon>
        <taxon>Teleostei</taxon>
        <taxon>Ostariophysi</taxon>
        <taxon>Siluriformes</taxon>
        <taxon>Ictaluridae</taxon>
        <taxon>Ictalurus</taxon>
    </lineage>
</organism>
<gene>
    <name evidence="3" type="primary">LOC108275422</name>
</gene>
<dbReference type="GeneID" id="108275422"/>
<proteinExistence type="predicted"/>
<evidence type="ECO:0000259" key="1">
    <source>
        <dbReference type="Pfam" id="PF17921"/>
    </source>
</evidence>
<dbReference type="OrthoDB" id="1430630at2759"/>
<evidence type="ECO:0000313" key="3">
    <source>
        <dbReference type="RefSeq" id="XP_017341716.1"/>
    </source>
</evidence>
<dbReference type="AlphaFoldDB" id="A0A2D0SGW7"/>
<dbReference type="Proteomes" id="UP000221080">
    <property type="component" value="Chromosome 14"/>
</dbReference>
<evidence type="ECO:0000313" key="2">
    <source>
        <dbReference type="Proteomes" id="UP000221080"/>
    </source>
</evidence>
<sequence>MPSRPVSPLHPFFSIPARISHSLLRWMLPTLASELFSTKAVGLPPSRVYFSHELSAAEQNYDIRDWELLAMKAAFEECFTSLPSANRSPELRVPAHPRQARWLLFKRFDFTITYCPGLKKVKANALSRQHELPKQCQTKEPIIPPTIIIATVQCDIMSEIANTQTHDPLPPDKTHVPLLLHKKVIHWVYCSLSSGHPGIAATCQLVGTWFWWSTLQTDIINYIQNCPLATSVSQLDDSPLGYDNC</sequence>
<name>A0A2D0SGW7_ICTPU</name>
<protein>
    <submittedName>
        <fullName evidence="3">Uncharacterized protein LOC108275422</fullName>
    </submittedName>
</protein>
<accession>A0A2D0SGW7</accession>
<dbReference type="KEGG" id="ipu:108275422"/>
<keyword evidence="2" id="KW-1185">Reference proteome</keyword>